<feature type="region of interest" description="Disordered" evidence="6">
    <location>
        <begin position="86"/>
        <end position="107"/>
    </location>
</feature>
<dbReference type="Pfam" id="PF00334">
    <property type="entry name" value="NDK"/>
    <property type="match status" value="1"/>
</dbReference>
<dbReference type="PROSITE" id="PS51374">
    <property type="entry name" value="NDPK_LIKE"/>
    <property type="match status" value="1"/>
</dbReference>
<dbReference type="PANTHER" id="PTHR46161:SF3">
    <property type="entry name" value="NUCLEOSIDE DIPHOSPHATE KINASE DDB_G0292928-RELATED"/>
    <property type="match status" value="1"/>
</dbReference>
<comment type="similarity">
    <text evidence="1">Belongs to the NDK family.</text>
</comment>
<evidence type="ECO:0000256" key="1">
    <source>
        <dbReference type="ARBA" id="ARBA00008142"/>
    </source>
</evidence>
<keyword evidence="3" id="KW-0547">Nucleotide-binding</keyword>
<dbReference type="GO" id="GO:0005524">
    <property type="term" value="F:ATP binding"/>
    <property type="evidence" value="ECO:0007669"/>
    <property type="project" value="UniProtKB-KW"/>
</dbReference>
<accession>X1MED7</accession>
<evidence type="ECO:0000256" key="5">
    <source>
        <dbReference type="ARBA" id="ARBA00022840"/>
    </source>
</evidence>
<dbReference type="EMBL" id="BARV01015373">
    <property type="protein sequence ID" value="GAI30007.1"/>
    <property type="molecule type" value="Genomic_DNA"/>
</dbReference>
<dbReference type="GO" id="GO:0004550">
    <property type="term" value="F:nucleoside diphosphate kinase activity"/>
    <property type="evidence" value="ECO:0007669"/>
    <property type="project" value="InterPro"/>
</dbReference>
<evidence type="ECO:0000256" key="3">
    <source>
        <dbReference type="ARBA" id="ARBA00022741"/>
    </source>
</evidence>
<sequence length="107" mass="12366">MERTLVIIKPDALSKKIVGKVITTFEQKNFKIVAFKMVLVSREKAEEFYQEHKGKEFYEPLVNFMSSNPCLVMVLEGENATQKIRDIAGNTDPQKAEQKTLRRLYAQ</sequence>
<evidence type="ECO:0000259" key="7">
    <source>
        <dbReference type="SMART" id="SM00562"/>
    </source>
</evidence>
<keyword evidence="2" id="KW-0808">Transferase</keyword>
<gene>
    <name evidence="8" type="ORF">S06H3_26580</name>
</gene>
<dbReference type="PANTHER" id="PTHR46161">
    <property type="entry name" value="NUCLEOSIDE DIPHOSPHATE KINASE"/>
    <property type="match status" value="1"/>
</dbReference>
<dbReference type="InterPro" id="IPR036850">
    <property type="entry name" value="NDK-like_dom_sf"/>
</dbReference>
<reference evidence="8" key="1">
    <citation type="journal article" date="2014" name="Front. Microbiol.">
        <title>High frequency of phylogenetically diverse reductive dehalogenase-homologous genes in deep subseafloor sedimentary metagenomes.</title>
        <authorList>
            <person name="Kawai M."/>
            <person name="Futagami T."/>
            <person name="Toyoda A."/>
            <person name="Takaki Y."/>
            <person name="Nishi S."/>
            <person name="Hori S."/>
            <person name="Arai W."/>
            <person name="Tsubouchi T."/>
            <person name="Morono Y."/>
            <person name="Uchiyama I."/>
            <person name="Ito T."/>
            <person name="Fujiyama A."/>
            <person name="Inagaki F."/>
            <person name="Takami H."/>
        </authorList>
    </citation>
    <scope>NUCLEOTIDE SEQUENCE</scope>
    <source>
        <strain evidence="8">Expedition CK06-06</strain>
    </source>
</reference>
<dbReference type="AlphaFoldDB" id="X1MED7"/>
<comment type="caution">
    <text evidence="8">The sequence shown here is derived from an EMBL/GenBank/DDBJ whole genome shotgun (WGS) entry which is preliminary data.</text>
</comment>
<dbReference type="GO" id="GO:0006183">
    <property type="term" value="P:GTP biosynthetic process"/>
    <property type="evidence" value="ECO:0007669"/>
    <property type="project" value="InterPro"/>
</dbReference>
<dbReference type="PRINTS" id="PR01243">
    <property type="entry name" value="NUCDPKINASE"/>
</dbReference>
<organism evidence="8">
    <name type="scientific">marine sediment metagenome</name>
    <dbReference type="NCBI Taxonomy" id="412755"/>
    <lineage>
        <taxon>unclassified sequences</taxon>
        <taxon>metagenomes</taxon>
        <taxon>ecological metagenomes</taxon>
    </lineage>
</organism>
<dbReference type="SMART" id="SM00562">
    <property type="entry name" value="NDK"/>
    <property type="match status" value="1"/>
</dbReference>
<protein>
    <recommendedName>
        <fullName evidence="7">Nucleoside diphosphate kinase-like domain-containing protein</fullName>
    </recommendedName>
</protein>
<evidence type="ECO:0000256" key="6">
    <source>
        <dbReference type="SAM" id="MobiDB-lite"/>
    </source>
</evidence>
<evidence type="ECO:0000256" key="2">
    <source>
        <dbReference type="ARBA" id="ARBA00022679"/>
    </source>
</evidence>
<proteinExistence type="inferred from homology"/>
<dbReference type="InterPro" id="IPR034907">
    <property type="entry name" value="NDK-like_dom"/>
</dbReference>
<dbReference type="SUPFAM" id="SSF54919">
    <property type="entry name" value="Nucleoside diphosphate kinase, NDK"/>
    <property type="match status" value="1"/>
</dbReference>
<dbReference type="GO" id="GO:0006241">
    <property type="term" value="P:CTP biosynthetic process"/>
    <property type="evidence" value="ECO:0007669"/>
    <property type="project" value="InterPro"/>
</dbReference>
<feature type="domain" description="Nucleoside diphosphate kinase-like" evidence="7">
    <location>
        <begin position="1"/>
        <end position="107"/>
    </location>
</feature>
<keyword evidence="4" id="KW-0418">Kinase</keyword>
<feature type="non-terminal residue" evidence="8">
    <location>
        <position position="107"/>
    </location>
</feature>
<dbReference type="InterPro" id="IPR001564">
    <property type="entry name" value="Nucleoside_diP_kinase"/>
</dbReference>
<name>X1MED7_9ZZZZ</name>
<dbReference type="GO" id="GO:0006228">
    <property type="term" value="P:UTP biosynthetic process"/>
    <property type="evidence" value="ECO:0007669"/>
    <property type="project" value="InterPro"/>
</dbReference>
<dbReference type="CDD" id="cd04413">
    <property type="entry name" value="NDPk_I"/>
    <property type="match status" value="1"/>
</dbReference>
<keyword evidence="5" id="KW-0067">ATP-binding</keyword>
<evidence type="ECO:0000256" key="4">
    <source>
        <dbReference type="ARBA" id="ARBA00022777"/>
    </source>
</evidence>
<evidence type="ECO:0000313" key="8">
    <source>
        <dbReference type="EMBL" id="GAI30007.1"/>
    </source>
</evidence>
<dbReference type="Gene3D" id="3.30.70.141">
    <property type="entry name" value="Nucleoside diphosphate kinase-like domain"/>
    <property type="match status" value="1"/>
</dbReference>